<comment type="caution">
    <text evidence="2">The sequence shown here is derived from an EMBL/GenBank/DDBJ whole genome shotgun (WGS) entry which is preliminary data.</text>
</comment>
<evidence type="ECO:0000256" key="1">
    <source>
        <dbReference type="SAM" id="MobiDB-lite"/>
    </source>
</evidence>
<protein>
    <submittedName>
        <fullName evidence="2">Uncharacterized protein</fullName>
    </submittedName>
</protein>
<sequence>METKIIQEFKGEINGVEFSDAYIYRTVEYLGNAIEEKFGLLPQNFIKDLRDTIETVSLKYEAFDFSVLENSILESLENAKFSKELFINYDGLQWKMEEINKKIGNGRYDFFPEHEMEDWRKEALKLENEGKDVCILVGCHPEFRKLEELEDFSVFYNTSPCILAVSDNEEKLEKEFNPNVRGYYKNGIKFFTADLAVITFPCREDLEDREFYPSVFNAPNGIVKIDEIKKIVDYKLEYGMDKNLEEKEGTDGKGNISNSWSKKKSKEENSNER</sequence>
<reference evidence="2 3" key="1">
    <citation type="submission" date="2019-01" db="EMBL/GenBank/DDBJ databases">
        <title>Fusobacterium necrophorum Isolated From the Uterus of Dairy Cows.</title>
        <authorList>
            <person name="Francis A.M."/>
        </authorList>
    </citation>
    <scope>NUCLEOTIDE SEQUENCE [LARGE SCALE GENOMIC DNA]</scope>
    <source>
        <strain evidence="2 3">KG35</strain>
    </source>
</reference>
<dbReference type="RefSeq" id="WP_129491598.1">
    <property type="nucleotide sequence ID" value="NZ_SBAP01000025.1"/>
</dbReference>
<dbReference type="AlphaFoldDB" id="A0A4Q2KSX2"/>
<proteinExistence type="predicted"/>
<evidence type="ECO:0000313" key="2">
    <source>
        <dbReference type="EMBL" id="RXZ68594.1"/>
    </source>
</evidence>
<dbReference type="EMBL" id="SBAP01000025">
    <property type="protein sequence ID" value="RXZ68594.1"/>
    <property type="molecule type" value="Genomic_DNA"/>
</dbReference>
<accession>A0A4Q2KSX2</accession>
<organism evidence="2 3">
    <name type="scientific">Fusobacterium necrophorum</name>
    <dbReference type="NCBI Taxonomy" id="859"/>
    <lineage>
        <taxon>Bacteria</taxon>
        <taxon>Fusobacteriati</taxon>
        <taxon>Fusobacteriota</taxon>
        <taxon>Fusobacteriia</taxon>
        <taxon>Fusobacteriales</taxon>
        <taxon>Fusobacteriaceae</taxon>
        <taxon>Fusobacterium</taxon>
    </lineage>
</organism>
<evidence type="ECO:0000313" key="3">
    <source>
        <dbReference type="Proteomes" id="UP000289216"/>
    </source>
</evidence>
<dbReference type="Proteomes" id="UP000289216">
    <property type="component" value="Unassembled WGS sequence"/>
</dbReference>
<name>A0A4Q2KSX2_9FUSO</name>
<gene>
    <name evidence="2" type="ORF">EPT53_09275</name>
</gene>
<feature type="region of interest" description="Disordered" evidence="1">
    <location>
        <begin position="245"/>
        <end position="273"/>
    </location>
</feature>